<reference evidence="1 2" key="1">
    <citation type="journal article" date="2022" name="Hortic Res">
        <title>A haplotype resolved chromosomal level avocado genome allows analysis of novel avocado genes.</title>
        <authorList>
            <person name="Nath O."/>
            <person name="Fletcher S.J."/>
            <person name="Hayward A."/>
            <person name="Shaw L.M."/>
            <person name="Masouleh A.K."/>
            <person name="Furtado A."/>
            <person name="Henry R.J."/>
            <person name="Mitter N."/>
        </authorList>
    </citation>
    <scope>NUCLEOTIDE SEQUENCE [LARGE SCALE GENOMIC DNA]</scope>
    <source>
        <strain evidence="2">cv. Hass</strain>
    </source>
</reference>
<organism evidence="1 2">
    <name type="scientific">Persea americana</name>
    <name type="common">Avocado</name>
    <dbReference type="NCBI Taxonomy" id="3435"/>
    <lineage>
        <taxon>Eukaryota</taxon>
        <taxon>Viridiplantae</taxon>
        <taxon>Streptophyta</taxon>
        <taxon>Embryophyta</taxon>
        <taxon>Tracheophyta</taxon>
        <taxon>Spermatophyta</taxon>
        <taxon>Magnoliopsida</taxon>
        <taxon>Magnoliidae</taxon>
        <taxon>Laurales</taxon>
        <taxon>Lauraceae</taxon>
        <taxon>Persea</taxon>
    </lineage>
</organism>
<name>A0ACC2L8N5_PERAE</name>
<dbReference type="EMBL" id="CM056815">
    <property type="protein sequence ID" value="KAJ8629399.1"/>
    <property type="molecule type" value="Genomic_DNA"/>
</dbReference>
<proteinExistence type="predicted"/>
<sequence>MASSNSQSPFSNENGKIDDPTSPYYLHHPDNPGTVLVSQPLTGDNYPTWSRTMVMALTARNNADFIDGFHSIIDETDPLYPQWIRCNNMVLSWILISLSKEIAASVIYVDTAVEAWNDLKERFAQTNAPRVFQIEKAISSLIQEQTSVGASLLYKIIIGTSS</sequence>
<protein>
    <submittedName>
        <fullName evidence="1">Uncharacterized protein</fullName>
    </submittedName>
</protein>
<keyword evidence="2" id="KW-1185">Reference proteome</keyword>
<comment type="caution">
    <text evidence="1">The sequence shown here is derived from an EMBL/GenBank/DDBJ whole genome shotgun (WGS) entry which is preliminary data.</text>
</comment>
<evidence type="ECO:0000313" key="2">
    <source>
        <dbReference type="Proteomes" id="UP001234297"/>
    </source>
</evidence>
<evidence type="ECO:0000313" key="1">
    <source>
        <dbReference type="EMBL" id="KAJ8629399.1"/>
    </source>
</evidence>
<accession>A0ACC2L8N5</accession>
<dbReference type="Proteomes" id="UP001234297">
    <property type="component" value="Chromosome 7"/>
</dbReference>
<gene>
    <name evidence="1" type="ORF">MRB53_022722</name>
</gene>